<dbReference type="InterPro" id="IPR036291">
    <property type="entry name" value="NAD(P)-bd_dom_sf"/>
</dbReference>
<dbReference type="InterPro" id="IPR016040">
    <property type="entry name" value="NAD(P)-bd_dom"/>
</dbReference>
<comment type="caution">
    <text evidence="2">The sequence shown here is derived from an EMBL/GenBank/DDBJ whole genome shotgun (WGS) entry which is preliminary data.</text>
</comment>
<accession>A0ABS6FQ40</accession>
<gene>
    <name evidence="2" type="ORF">KQJ23_09920</name>
</gene>
<dbReference type="PANTHER" id="PTHR43355:SF2">
    <property type="entry name" value="FLAVIN REDUCTASE (NADPH)"/>
    <property type="match status" value="1"/>
</dbReference>
<feature type="domain" description="NAD(P)-binding" evidence="1">
    <location>
        <begin position="7"/>
        <end position="196"/>
    </location>
</feature>
<dbReference type="PANTHER" id="PTHR43355">
    <property type="entry name" value="FLAVIN REDUCTASE (NADPH)"/>
    <property type="match status" value="1"/>
</dbReference>
<evidence type="ECO:0000313" key="3">
    <source>
        <dbReference type="Proteomes" id="UP000743001"/>
    </source>
</evidence>
<evidence type="ECO:0000313" key="2">
    <source>
        <dbReference type="EMBL" id="MBU5672138.1"/>
    </source>
</evidence>
<name>A0ABS6FQ40_9BACL</name>
<sequence>MKLLIIGATGPSGQHVVDRALKSGDTITILARRPEALRDLQGKVTIITGDATSHGVLVRAMKGQDAVIVTLGRGKSIRAKDLFTRAAKGVIGAAKLTGVTRLVWLSSFGVGDTFLDATIVQKFMYRTLLRDLYINKEASEKIIRESGLKWTIVYPTALMNGPAKGIYRVSDRIKMKGAPRINRADVADFIHKAAHDDKWIRRNAVITD</sequence>
<dbReference type="Pfam" id="PF13460">
    <property type="entry name" value="NAD_binding_10"/>
    <property type="match status" value="1"/>
</dbReference>
<dbReference type="EMBL" id="JAHLQJ010000007">
    <property type="protein sequence ID" value="MBU5672138.1"/>
    <property type="molecule type" value="Genomic_DNA"/>
</dbReference>
<dbReference type="InterPro" id="IPR051606">
    <property type="entry name" value="Polyketide_Oxido-like"/>
</dbReference>
<dbReference type="Gene3D" id="3.40.50.720">
    <property type="entry name" value="NAD(P)-binding Rossmann-like Domain"/>
    <property type="match status" value="1"/>
</dbReference>
<protein>
    <submittedName>
        <fullName evidence="2">SDR family oxidoreductase</fullName>
    </submittedName>
</protein>
<keyword evidence="3" id="KW-1185">Reference proteome</keyword>
<organism evidence="2 3">
    <name type="scientific">Paenibacillus brevis</name>
    <dbReference type="NCBI Taxonomy" id="2841508"/>
    <lineage>
        <taxon>Bacteria</taxon>
        <taxon>Bacillati</taxon>
        <taxon>Bacillota</taxon>
        <taxon>Bacilli</taxon>
        <taxon>Bacillales</taxon>
        <taxon>Paenibacillaceae</taxon>
        <taxon>Paenibacillus</taxon>
    </lineage>
</organism>
<reference evidence="2 3" key="1">
    <citation type="submission" date="2021-06" db="EMBL/GenBank/DDBJ databases">
        <authorList>
            <person name="Sun Q."/>
            <person name="Li D."/>
        </authorList>
    </citation>
    <scope>NUCLEOTIDE SEQUENCE [LARGE SCALE GENOMIC DNA]</scope>
    <source>
        <strain evidence="2 3">MSJ-6</strain>
    </source>
</reference>
<evidence type="ECO:0000259" key="1">
    <source>
        <dbReference type="Pfam" id="PF13460"/>
    </source>
</evidence>
<proteinExistence type="predicted"/>
<dbReference type="Proteomes" id="UP000743001">
    <property type="component" value="Unassembled WGS sequence"/>
</dbReference>
<dbReference type="SUPFAM" id="SSF51735">
    <property type="entry name" value="NAD(P)-binding Rossmann-fold domains"/>
    <property type="match status" value="1"/>
</dbReference>